<dbReference type="SUPFAM" id="SSF52172">
    <property type="entry name" value="CheY-like"/>
    <property type="match status" value="1"/>
</dbReference>
<proteinExistence type="predicted"/>
<dbReference type="GO" id="GO:0000160">
    <property type="term" value="P:phosphorelay signal transduction system"/>
    <property type="evidence" value="ECO:0007669"/>
    <property type="project" value="InterPro"/>
</dbReference>
<dbReference type="PANTHER" id="PTHR44591">
    <property type="entry name" value="STRESS RESPONSE REGULATOR PROTEIN 1"/>
    <property type="match status" value="1"/>
</dbReference>
<evidence type="ECO:0000256" key="1">
    <source>
        <dbReference type="ARBA" id="ARBA00022553"/>
    </source>
</evidence>
<gene>
    <name evidence="4" type="ORF">LEP1GSC029_4118</name>
</gene>
<evidence type="ECO:0000313" key="5">
    <source>
        <dbReference type="Proteomes" id="UP000012329"/>
    </source>
</evidence>
<sequence length="145" mass="16377">MNQTTLPNLLILDDEEEIAGILGDLARQCGFEVTITHEAGVFFERLNEKTQYIILDLMIPDVDGVDVLRMLSGKKFSISVILISGADRRVLQSAEALAIQYGLKISGVLEKPIRIREYQKLLTGLISEQKKRICSFFYIREKNSS</sequence>
<dbReference type="EMBL" id="AFJL02000132">
    <property type="protein sequence ID" value="EMY04452.1"/>
    <property type="molecule type" value="Genomic_DNA"/>
</dbReference>
<evidence type="ECO:0000256" key="2">
    <source>
        <dbReference type="PROSITE-ProRule" id="PRU00169"/>
    </source>
</evidence>
<evidence type="ECO:0000313" key="4">
    <source>
        <dbReference type="EMBL" id="EMY04452.1"/>
    </source>
</evidence>
<reference evidence="4 5" key="1">
    <citation type="submission" date="2013-02" db="EMBL/GenBank/DDBJ databases">
        <authorList>
            <person name="Harkins D.M."/>
            <person name="Durkin A.S."/>
            <person name="Brinkac L.M."/>
            <person name="Haft D.H."/>
            <person name="Selengut J.D."/>
            <person name="Sanka R."/>
            <person name="DePew J."/>
            <person name="Purushe J."/>
            <person name="Whelen A.C."/>
            <person name="Vinetz J.M."/>
            <person name="Sutton G.G."/>
            <person name="Nierman W.C."/>
            <person name="Fouts D.E."/>
        </authorList>
    </citation>
    <scope>NUCLEOTIDE SEQUENCE [LARGE SCALE GENOMIC DNA]</scope>
    <source>
        <strain evidence="4 5">2002000626</strain>
    </source>
</reference>
<dbReference type="PROSITE" id="PS50110">
    <property type="entry name" value="RESPONSE_REGULATORY"/>
    <property type="match status" value="1"/>
</dbReference>
<feature type="modified residue" description="4-aspartylphosphate" evidence="2">
    <location>
        <position position="56"/>
    </location>
</feature>
<dbReference type="Proteomes" id="UP000012329">
    <property type="component" value="Unassembled WGS sequence"/>
</dbReference>
<accession>A0A829CWK0</accession>
<dbReference type="PANTHER" id="PTHR44591:SF3">
    <property type="entry name" value="RESPONSE REGULATORY DOMAIN-CONTAINING PROTEIN"/>
    <property type="match status" value="1"/>
</dbReference>
<protein>
    <submittedName>
        <fullName evidence="4">Response regulator receiver domain protein</fullName>
    </submittedName>
</protein>
<dbReference type="InterPro" id="IPR050595">
    <property type="entry name" value="Bact_response_regulator"/>
</dbReference>
<dbReference type="InterPro" id="IPR001789">
    <property type="entry name" value="Sig_transdc_resp-reg_receiver"/>
</dbReference>
<feature type="domain" description="Response regulatory" evidence="3">
    <location>
        <begin position="8"/>
        <end position="126"/>
    </location>
</feature>
<dbReference type="Pfam" id="PF00072">
    <property type="entry name" value="Response_reg"/>
    <property type="match status" value="1"/>
</dbReference>
<dbReference type="InterPro" id="IPR011006">
    <property type="entry name" value="CheY-like_superfamily"/>
</dbReference>
<dbReference type="Gene3D" id="3.40.50.2300">
    <property type="match status" value="1"/>
</dbReference>
<keyword evidence="1 2" id="KW-0597">Phosphoprotein</keyword>
<comment type="caution">
    <text evidence="4">The sequence shown here is derived from an EMBL/GenBank/DDBJ whole genome shotgun (WGS) entry which is preliminary data.</text>
</comment>
<dbReference type="SMART" id="SM00448">
    <property type="entry name" value="REC"/>
    <property type="match status" value="1"/>
</dbReference>
<evidence type="ECO:0000259" key="3">
    <source>
        <dbReference type="PROSITE" id="PS50110"/>
    </source>
</evidence>
<name>A0A829CWK0_LEPIR</name>
<dbReference type="AlphaFoldDB" id="A0A829CWK0"/>
<organism evidence="4 5">
    <name type="scientific">Leptospira interrogans str. 2002000626</name>
    <dbReference type="NCBI Taxonomy" id="996803"/>
    <lineage>
        <taxon>Bacteria</taxon>
        <taxon>Pseudomonadati</taxon>
        <taxon>Spirochaetota</taxon>
        <taxon>Spirochaetia</taxon>
        <taxon>Leptospirales</taxon>
        <taxon>Leptospiraceae</taxon>
        <taxon>Leptospira</taxon>
    </lineage>
</organism>